<accession>A0A6J7JU87</accession>
<protein>
    <submittedName>
        <fullName evidence="1">Unannotated protein</fullName>
    </submittedName>
</protein>
<sequence>MEILKFENSSRPVRKKSSSSKVMLGLAGIAAVALLGSTLAANISLNSGAGVEFGQGVALTTACDSDITSTPTATFANAAGGGGFNFTTVAFTNVSSACLGKTFTLKAYGDTSATPLNLATVTSTAYNQATFVFTTSTTTSPGISGSVGVYGGTASLGFQGTQATAGAVSKLTLESQ</sequence>
<gene>
    <name evidence="1" type="ORF">UFOPK3828_00129</name>
</gene>
<reference evidence="1" key="1">
    <citation type="submission" date="2020-05" db="EMBL/GenBank/DDBJ databases">
        <authorList>
            <person name="Chiriac C."/>
            <person name="Salcher M."/>
            <person name="Ghai R."/>
            <person name="Kavagutti S V."/>
        </authorList>
    </citation>
    <scope>NUCLEOTIDE SEQUENCE</scope>
</reference>
<proteinExistence type="predicted"/>
<dbReference type="AlphaFoldDB" id="A0A6J7JU87"/>
<dbReference type="EMBL" id="CAFBNP010000010">
    <property type="protein sequence ID" value="CAB4946431.1"/>
    <property type="molecule type" value="Genomic_DNA"/>
</dbReference>
<evidence type="ECO:0000313" key="1">
    <source>
        <dbReference type="EMBL" id="CAB4946431.1"/>
    </source>
</evidence>
<organism evidence="1">
    <name type="scientific">freshwater metagenome</name>
    <dbReference type="NCBI Taxonomy" id="449393"/>
    <lineage>
        <taxon>unclassified sequences</taxon>
        <taxon>metagenomes</taxon>
        <taxon>ecological metagenomes</taxon>
    </lineage>
</organism>
<name>A0A6J7JU87_9ZZZZ</name>